<name>A0A518BWX5_9BACT</name>
<sequence>MSNEVQEHVGFAALEEAFDALYVWLARLYDTRTGGFYYQLSSLESPDLYRPDLESTGQAIRIMSRAELLPVFGTERQRATASFLNQHQHSDGYFRAKDGDPHANPERMLGRYLDYCRIGLDLLGSKPRYALPTEFSGELKNEALEPEMLEQWIEARDWSNPWQALDQVSSRAQILDNMNSDAAGRAIANMIDLVIQRQDRETGLWGSGEPYVMISGAFKAIYLLAGRCPFPKADAVYGSLMECVREHPAPRVTWISNAINLFLAVEPHMSYSPPDSDREDLLRISTRNLLTCLRDDGGFSITSEGSWAAPNEGIVLGRGLVEGDMNSAGLASQVWLNLRHVMRVPSRPPRGADRFAEALAPTPRVVIKPAGTLSLGSGNTSKA</sequence>
<reference evidence="1 2" key="1">
    <citation type="submission" date="2019-02" db="EMBL/GenBank/DDBJ databases">
        <title>Deep-cultivation of Planctomycetes and their phenomic and genomic characterization uncovers novel biology.</title>
        <authorList>
            <person name="Wiegand S."/>
            <person name="Jogler M."/>
            <person name="Boedeker C."/>
            <person name="Pinto D."/>
            <person name="Vollmers J."/>
            <person name="Rivas-Marin E."/>
            <person name="Kohn T."/>
            <person name="Peeters S.H."/>
            <person name="Heuer A."/>
            <person name="Rast P."/>
            <person name="Oberbeckmann S."/>
            <person name="Bunk B."/>
            <person name="Jeske O."/>
            <person name="Meyerdierks A."/>
            <person name="Storesund J.E."/>
            <person name="Kallscheuer N."/>
            <person name="Luecker S."/>
            <person name="Lage O.M."/>
            <person name="Pohl T."/>
            <person name="Merkel B.J."/>
            <person name="Hornburger P."/>
            <person name="Mueller R.-W."/>
            <person name="Bruemmer F."/>
            <person name="Labrenz M."/>
            <person name="Spormann A.M."/>
            <person name="Op den Camp H."/>
            <person name="Overmann J."/>
            <person name="Amann R."/>
            <person name="Jetten M.S.M."/>
            <person name="Mascher T."/>
            <person name="Medema M.H."/>
            <person name="Devos D.P."/>
            <person name="Kaster A.-K."/>
            <person name="Ovreas L."/>
            <person name="Rohde M."/>
            <person name="Galperin M.Y."/>
            <person name="Jogler C."/>
        </authorList>
    </citation>
    <scope>NUCLEOTIDE SEQUENCE [LARGE SCALE GENOMIC DNA]</scope>
    <source>
        <strain evidence="1 2">Pan265</strain>
    </source>
</reference>
<organism evidence="1 2">
    <name type="scientific">Mucisphaera calidilacus</name>
    <dbReference type="NCBI Taxonomy" id="2527982"/>
    <lineage>
        <taxon>Bacteria</taxon>
        <taxon>Pseudomonadati</taxon>
        <taxon>Planctomycetota</taxon>
        <taxon>Phycisphaerae</taxon>
        <taxon>Phycisphaerales</taxon>
        <taxon>Phycisphaeraceae</taxon>
        <taxon>Mucisphaera</taxon>
    </lineage>
</organism>
<dbReference type="KEGG" id="mcad:Pan265_13290"/>
<dbReference type="RefSeq" id="WP_145445626.1">
    <property type="nucleotide sequence ID" value="NZ_CP036280.1"/>
</dbReference>
<keyword evidence="2" id="KW-1185">Reference proteome</keyword>
<dbReference type="SUPFAM" id="SSF48239">
    <property type="entry name" value="Terpenoid cyclases/Protein prenyltransferases"/>
    <property type="match status" value="1"/>
</dbReference>
<evidence type="ECO:0000313" key="1">
    <source>
        <dbReference type="EMBL" id="QDU71479.1"/>
    </source>
</evidence>
<gene>
    <name evidence="1" type="ORF">Pan265_13290</name>
</gene>
<dbReference type="InterPro" id="IPR008930">
    <property type="entry name" value="Terpenoid_cyclase/PrenylTrfase"/>
</dbReference>
<proteinExistence type="predicted"/>
<dbReference type="Proteomes" id="UP000320386">
    <property type="component" value="Chromosome"/>
</dbReference>
<accession>A0A518BWX5</accession>
<dbReference type="AlphaFoldDB" id="A0A518BWX5"/>
<dbReference type="OrthoDB" id="199854at2"/>
<protein>
    <submittedName>
        <fullName evidence="1">Uncharacterized protein</fullName>
    </submittedName>
</protein>
<evidence type="ECO:0000313" key="2">
    <source>
        <dbReference type="Proteomes" id="UP000320386"/>
    </source>
</evidence>
<dbReference type="EMBL" id="CP036280">
    <property type="protein sequence ID" value="QDU71479.1"/>
    <property type="molecule type" value="Genomic_DNA"/>
</dbReference>